<keyword evidence="3" id="KW-1185">Reference proteome</keyword>
<comment type="caution">
    <text evidence="2">The sequence shown here is derived from an EMBL/GenBank/DDBJ whole genome shotgun (WGS) entry which is preliminary data.</text>
</comment>
<evidence type="ECO:0000313" key="2">
    <source>
        <dbReference type="EMBL" id="KDN43795.1"/>
    </source>
</evidence>
<dbReference type="RefSeq" id="XP_013242510.1">
    <property type="nucleotide sequence ID" value="XM_013387056.1"/>
</dbReference>
<feature type="compositionally biased region" description="Polar residues" evidence="1">
    <location>
        <begin position="157"/>
        <end position="166"/>
    </location>
</feature>
<organism evidence="2 3">
    <name type="scientific">Tilletiaria anomala (strain ATCC 24038 / CBS 436.72 / UBC 951)</name>
    <dbReference type="NCBI Taxonomy" id="1037660"/>
    <lineage>
        <taxon>Eukaryota</taxon>
        <taxon>Fungi</taxon>
        <taxon>Dikarya</taxon>
        <taxon>Basidiomycota</taxon>
        <taxon>Ustilaginomycotina</taxon>
        <taxon>Exobasidiomycetes</taxon>
        <taxon>Georgefischeriales</taxon>
        <taxon>Tilletiariaceae</taxon>
        <taxon>Tilletiaria</taxon>
    </lineage>
</organism>
<dbReference type="AlphaFoldDB" id="A0A066VZ49"/>
<reference evidence="2 3" key="1">
    <citation type="submission" date="2014-05" db="EMBL/GenBank/DDBJ databases">
        <title>Draft genome sequence of a rare smut relative, Tilletiaria anomala UBC 951.</title>
        <authorList>
            <consortium name="DOE Joint Genome Institute"/>
            <person name="Toome M."/>
            <person name="Kuo A."/>
            <person name="Henrissat B."/>
            <person name="Lipzen A."/>
            <person name="Tritt A."/>
            <person name="Yoshinaga Y."/>
            <person name="Zane M."/>
            <person name="Barry K."/>
            <person name="Grigoriev I.V."/>
            <person name="Spatafora J.W."/>
            <person name="Aimea M.C."/>
        </authorList>
    </citation>
    <scope>NUCLEOTIDE SEQUENCE [LARGE SCALE GENOMIC DNA]</scope>
    <source>
        <strain evidence="2 3">UBC 951</strain>
    </source>
</reference>
<feature type="region of interest" description="Disordered" evidence="1">
    <location>
        <begin position="1"/>
        <end position="110"/>
    </location>
</feature>
<dbReference type="EMBL" id="JMSN01000058">
    <property type="protein sequence ID" value="KDN43795.1"/>
    <property type="molecule type" value="Genomic_DNA"/>
</dbReference>
<feature type="region of interest" description="Disordered" evidence="1">
    <location>
        <begin position="128"/>
        <end position="195"/>
    </location>
</feature>
<feature type="compositionally biased region" description="Polar residues" evidence="1">
    <location>
        <begin position="26"/>
        <end position="35"/>
    </location>
</feature>
<dbReference type="Proteomes" id="UP000027361">
    <property type="component" value="Unassembled WGS sequence"/>
</dbReference>
<feature type="compositionally biased region" description="Low complexity" evidence="1">
    <location>
        <begin position="62"/>
        <end position="94"/>
    </location>
</feature>
<evidence type="ECO:0000256" key="1">
    <source>
        <dbReference type="SAM" id="MobiDB-lite"/>
    </source>
</evidence>
<dbReference type="GeneID" id="25261590"/>
<dbReference type="HOGENOM" id="CLU_837243_0_0_1"/>
<name>A0A066VZ49_TILAU</name>
<proteinExistence type="predicted"/>
<feature type="compositionally biased region" description="Polar residues" evidence="1">
    <location>
        <begin position="1"/>
        <end position="11"/>
    </location>
</feature>
<accession>A0A066VZ49</accession>
<dbReference type="InParanoid" id="A0A066VZ49"/>
<sequence>MSNQSPWQSSPALRPKREDEYYQQECGASQQQHRSFGQAPSPMTPLNHGAPTASTTSLYYAHHPSSHQQQQQQQQPQPQHLQQQEQQSPHVLQPSVHAGQQQSGRQDSAYAPTHQAPFLRQHQQLPPQHSAYNHHHGTVTSSPETVHYPMGYADAASGTQQPNISLQPVHGQGLPYQSAHPNLPHSDPTGSHNSQLRQPAYIHYSIQPSQYHELPNHNATPDESVHHHPDLQREVQPHHFQHHFNAERLFASQPLYRYSDTNPTLSSSTSSNLLTLGRPLLPSLNNRLHHGHMPGSMVGAGINDDTSSTRPMQIGVCELRAFFQSFLSTGTS</sequence>
<evidence type="ECO:0000313" key="3">
    <source>
        <dbReference type="Proteomes" id="UP000027361"/>
    </source>
</evidence>
<protein>
    <submittedName>
        <fullName evidence="2">Uncharacterized protein</fullName>
    </submittedName>
</protein>
<gene>
    <name evidence="2" type="ORF">K437DRAFT_146658</name>
</gene>